<evidence type="ECO:0000313" key="2">
    <source>
        <dbReference type="EMBL" id="KHF43439.1"/>
    </source>
</evidence>
<dbReference type="SUPFAM" id="SSF55729">
    <property type="entry name" value="Acyl-CoA N-acyltransferases (Nat)"/>
    <property type="match status" value="1"/>
</dbReference>
<protein>
    <submittedName>
        <fullName evidence="2">GNAT family acetyltransferase</fullName>
    </submittedName>
</protein>
<dbReference type="PANTHER" id="PTHR43792">
    <property type="entry name" value="GNAT FAMILY, PUTATIVE (AFU_ORTHOLOGUE AFUA_3G00765)-RELATED-RELATED"/>
    <property type="match status" value="1"/>
</dbReference>
<sequence length="185" mass="21202">MERVLVTERMTLRRFTSADAEDLVALHGDADVMRFVDTGRPVPADVVRHETLPRLLAEYDRLDGLGVFAAQHNDHGAFLGWFEFRPPRADALDDVELGYRLHRRYWGQGLATEGAKALIEWGFTERGVRRVFATAMTVNHASRRVLEKVGLRYVRTFFEDWPDPIDGTEHGDMEYALTRTEWVAA</sequence>
<reference evidence="2 3" key="1">
    <citation type="submission" date="2014-10" db="EMBL/GenBank/DDBJ databases">
        <title>Genome sequence of Micropolyspora internatus JCM3315.</title>
        <authorList>
            <person name="Shin S.-K."/>
            <person name="Yi H."/>
        </authorList>
    </citation>
    <scope>NUCLEOTIDE SEQUENCE [LARGE SCALE GENOMIC DNA]</scope>
    <source>
        <strain evidence="2 3">JCM 3315</strain>
    </source>
</reference>
<dbReference type="GO" id="GO:0016747">
    <property type="term" value="F:acyltransferase activity, transferring groups other than amino-acyl groups"/>
    <property type="evidence" value="ECO:0007669"/>
    <property type="project" value="InterPro"/>
</dbReference>
<accession>A0A837D6K0</accession>
<dbReference type="InterPro" id="IPR016181">
    <property type="entry name" value="Acyl_CoA_acyltransferase"/>
</dbReference>
<dbReference type="PANTHER" id="PTHR43792:SF16">
    <property type="entry name" value="N-ACETYLTRANSFERASE DOMAIN-CONTAINING PROTEIN"/>
    <property type="match status" value="1"/>
</dbReference>
<comment type="caution">
    <text evidence="2">The sequence shown here is derived from an EMBL/GenBank/DDBJ whole genome shotgun (WGS) entry which is preliminary data.</text>
</comment>
<evidence type="ECO:0000259" key="1">
    <source>
        <dbReference type="PROSITE" id="PS51186"/>
    </source>
</evidence>
<dbReference type="AlphaFoldDB" id="A0A837D6K0"/>
<dbReference type="Pfam" id="PF13302">
    <property type="entry name" value="Acetyltransf_3"/>
    <property type="match status" value="1"/>
</dbReference>
<feature type="domain" description="N-acetyltransferase" evidence="1">
    <location>
        <begin position="10"/>
        <end position="178"/>
    </location>
</feature>
<dbReference type="OrthoDB" id="3533156at2"/>
<evidence type="ECO:0000313" key="3">
    <source>
        <dbReference type="Proteomes" id="UP000030848"/>
    </source>
</evidence>
<proteinExistence type="predicted"/>
<dbReference type="InterPro" id="IPR051531">
    <property type="entry name" value="N-acetyltransferase"/>
</dbReference>
<dbReference type="EMBL" id="JRZE01000006">
    <property type="protein sequence ID" value="KHF43439.1"/>
    <property type="molecule type" value="Genomic_DNA"/>
</dbReference>
<dbReference type="OMA" id="FLGWFEF"/>
<name>A0A837D6K0_9PSEU</name>
<gene>
    <name evidence="2" type="ORF">MINT15_36410</name>
</gene>
<dbReference type="InterPro" id="IPR000182">
    <property type="entry name" value="GNAT_dom"/>
</dbReference>
<dbReference type="Gene3D" id="3.40.630.30">
    <property type="match status" value="1"/>
</dbReference>
<keyword evidence="2" id="KW-0808">Transferase</keyword>
<dbReference type="RefSeq" id="WP_015786492.1">
    <property type="nucleotide sequence ID" value="NZ_CALJZO010000006.1"/>
</dbReference>
<dbReference type="PROSITE" id="PS51186">
    <property type="entry name" value="GNAT"/>
    <property type="match status" value="1"/>
</dbReference>
<dbReference type="Proteomes" id="UP000030848">
    <property type="component" value="Unassembled WGS sequence"/>
</dbReference>
<organism evidence="2 3">
    <name type="scientific">Saccharomonospora viridis</name>
    <dbReference type="NCBI Taxonomy" id="1852"/>
    <lineage>
        <taxon>Bacteria</taxon>
        <taxon>Bacillati</taxon>
        <taxon>Actinomycetota</taxon>
        <taxon>Actinomycetes</taxon>
        <taxon>Pseudonocardiales</taxon>
        <taxon>Pseudonocardiaceae</taxon>
        <taxon>Saccharomonospora</taxon>
    </lineage>
</organism>